<dbReference type="PANTHER" id="PTHR45620:SF1">
    <property type="entry name" value="G-PROTEIN COUPLED RECEPTORS FAMILY 2 PROFILE 2 DOMAIN-CONTAINING PROTEIN"/>
    <property type="match status" value="1"/>
</dbReference>
<feature type="transmembrane region" description="Helical" evidence="9">
    <location>
        <begin position="223"/>
        <end position="242"/>
    </location>
</feature>
<dbReference type="PROSITE" id="PS00650">
    <property type="entry name" value="G_PROTEIN_RECEP_F2_2"/>
    <property type="match status" value="1"/>
</dbReference>
<evidence type="ECO:0000259" key="10">
    <source>
        <dbReference type="PROSITE" id="PS50261"/>
    </source>
</evidence>
<evidence type="ECO:0000256" key="1">
    <source>
        <dbReference type="ARBA" id="ARBA00004141"/>
    </source>
</evidence>
<dbReference type="SUPFAM" id="SSF81321">
    <property type="entry name" value="Family A G protein-coupled receptor-like"/>
    <property type="match status" value="1"/>
</dbReference>
<evidence type="ECO:0000256" key="6">
    <source>
        <dbReference type="ARBA" id="ARBA00023170"/>
    </source>
</evidence>
<feature type="transmembrane region" description="Helical" evidence="9">
    <location>
        <begin position="452"/>
        <end position="473"/>
    </location>
</feature>
<dbReference type="PROSITE" id="PS50261">
    <property type="entry name" value="G_PROTEIN_RECEP_F2_4"/>
    <property type="match status" value="1"/>
</dbReference>
<evidence type="ECO:0000313" key="11">
    <source>
        <dbReference type="EMBL" id="CAH1259394.1"/>
    </source>
</evidence>
<dbReference type="AlphaFoldDB" id="A0A8J9ZPN8"/>
<dbReference type="InterPro" id="IPR000832">
    <property type="entry name" value="GPCR_2_secretin-like"/>
</dbReference>
<feature type="transmembrane region" description="Helical" evidence="9">
    <location>
        <begin position="363"/>
        <end position="385"/>
    </location>
</feature>
<dbReference type="EMBL" id="OV696688">
    <property type="protein sequence ID" value="CAH1259394.1"/>
    <property type="molecule type" value="Genomic_DNA"/>
</dbReference>
<evidence type="ECO:0000256" key="7">
    <source>
        <dbReference type="ARBA" id="ARBA00023180"/>
    </source>
</evidence>
<dbReference type="InterPro" id="IPR050332">
    <property type="entry name" value="GPCR_2"/>
</dbReference>
<evidence type="ECO:0000256" key="3">
    <source>
        <dbReference type="ARBA" id="ARBA00022989"/>
    </source>
</evidence>
<reference evidence="11" key="1">
    <citation type="submission" date="2022-01" db="EMBL/GenBank/DDBJ databases">
        <authorList>
            <person name="Braso-Vives M."/>
        </authorList>
    </citation>
    <scope>NUCLEOTIDE SEQUENCE</scope>
</reference>
<dbReference type="GO" id="GO:0007166">
    <property type="term" value="P:cell surface receptor signaling pathway"/>
    <property type="evidence" value="ECO:0007669"/>
    <property type="project" value="InterPro"/>
</dbReference>
<evidence type="ECO:0000313" key="12">
    <source>
        <dbReference type="Proteomes" id="UP000838412"/>
    </source>
</evidence>
<protein>
    <submittedName>
        <fullName evidence="11">PTH1R protein</fullName>
    </submittedName>
</protein>
<dbReference type="Gene3D" id="1.20.1070.10">
    <property type="entry name" value="Rhodopsin 7-helix transmembrane proteins"/>
    <property type="match status" value="1"/>
</dbReference>
<feature type="transmembrane region" description="Helical" evidence="9">
    <location>
        <begin position="324"/>
        <end position="343"/>
    </location>
</feature>
<evidence type="ECO:0000256" key="8">
    <source>
        <dbReference type="ARBA" id="ARBA00023224"/>
    </source>
</evidence>
<feature type="domain" description="G-protein coupled receptors family 2 profile 2" evidence="10">
    <location>
        <begin position="186"/>
        <end position="474"/>
    </location>
</feature>
<evidence type="ECO:0000256" key="4">
    <source>
        <dbReference type="ARBA" id="ARBA00023040"/>
    </source>
</evidence>
<feature type="transmembrane region" description="Helical" evidence="9">
    <location>
        <begin position="422"/>
        <end position="440"/>
    </location>
</feature>
<keyword evidence="6" id="KW-0675">Receptor</keyword>
<keyword evidence="7" id="KW-0325">Glycoprotein</keyword>
<dbReference type="InterPro" id="IPR036445">
    <property type="entry name" value="GPCR_2_extracell_dom_sf"/>
</dbReference>
<dbReference type="SUPFAM" id="SSF111418">
    <property type="entry name" value="Hormone receptor domain"/>
    <property type="match status" value="1"/>
</dbReference>
<evidence type="ECO:0000256" key="5">
    <source>
        <dbReference type="ARBA" id="ARBA00023136"/>
    </source>
</evidence>
<dbReference type="GO" id="GO:0008528">
    <property type="term" value="F:G protein-coupled peptide receptor activity"/>
    <property type="evidence" value="ECO:0007669"/>
    <property type="project" value="TreeGrafter"/>
</dbReference>
<sequence length="611" mass="68363">MISVCSADKSQGHIILVVQGSRDCTTAINEMCHLHQKSCPNQSVMFLVLLTVCLTSPCLTQELIGCNHFSLDNNRTLVTECCTRGRDVEGHMNWTLSFQNSSASSNQMCRKTLATIDPLPPVCLPEARTGEKVQTPCPLHPYFEQGRHVSAECQADSQLHAHVDYRDCWSQPFHQICVAFGRRQILVEMYTVGYSVTLVSLVIAVVILASFKRLHCTRNFIHIHLFVSGICKAALILLKDYFGDIRTVLTYWTHLCNLARHDISSYDPDILTTSHQGSQVGCKVANSMFQYATMAMYFWVLVEALYLHNLIFVSVFSEKKTLKWFVLMGWGAPLLFIVPWITVKAVNDDGDCWIDTSVHPEYRWIYRGPISVTIVVNFLLFLNIVRVLAEKLRGAATAGSQTSGGCCCRWPEGTSWRLAKSTLVLIPLFGVSGIIFVFLPPDTEGDAQDARLAFDLFFNSFQGFFVAVLFCFLNGEVKAEFQKRWERWQTSRNLSHQSVRCSRLSSYQTRSTRSNSLALTQVSCASPSSGPFLTPDQTPNCTALPKMAASSGYFPRPITATRPPVGCQYPHSAVQKDHSSAIICDLTDLEESSFVSTDQPSEQPRDNLTAH</sequence>
<dbReference type="InterPro" id="IPR017983">
    <property type="entry name" value="GPCR_2_secretin-like_CS"/>
</dbReference>
<dbReference type="PANTHER" id="PTHR45620">
    <property type="entry name" value="PDF RECEPTOR-LIKE PROTEIN-RELATED"/>
    <property type="match status" value="1"/>
</dbReference>
<keyword evidence="8" id="KW-0807">Transducer</keyword>
<feature type="transmembrane region" description="Helical" evidence="9">
    <location>
        <begin position="296"/>
        <end position="317"/>
    </location>
</feature>
<dbReference type="GO" id="GO:0005886">
    <property type="term" value="C:plasma membrane"/>
    <property type="evidence" value="ECO:0007669"/>
    <property type="project" value="TreeGrafter"/>
</dbReference>
<evidence type="ECO:0000256" key="9">
    <source>
        <dbReference type="SAM" id="Phobius"/>
    </source>
</evidence>
<dbReference type="GO" id="GO:0017046">
    <property type="term" value="F:peptide hormone binding"/>
    <property type="evidence" value="ECO:0007669"/>
    <property type="project" value="TreeGrafter"/>
</dbReference>
<keyword evidence="5 9" id="KW-0472">Membrane</keyword>
<gene>
    <name evidence="11" type="primary">PTH1R</name>
    <name evidence="11" type="ORF">BLAG_LOCUS16716</name>
</gene>
<keyword evidence="4" id="KW-0297">G-protein coupled receptor</keyword>
<dbReference type="PRINTS" id="PR00249">
    <property type="entry name" value="GPCRSECRETIN"/>
</dbReference>
<proteinExistence type="predicted"/>
<keyword evidence="3 9" id="KW-1133">Transmembrane helix</keyword>
<dbReference type="InterPro" id="IPR017981">
    <property type="entry name" value="GPCR_2-like_7TM"/>
</dbReference>
<comment type="subcellular location">
    <subcellularLocation>
        <location evidence="1">Membrane</location>
        <topology evidence="1">Multi-pass membrane protein</topology>
    </subcellularLocation>
</comment>
<dbReference type="GO" id="GO:0007188">
    <property type="term" value="P:adenylate cyclase-modulating G protein-coupled receptor signaling pathway"/>
    <property type="evidence" value="ECO:0007669"/>
    <property type="project" value="TreeGrafter"/>
</dbReference>
<dbReference type="Pfam" id="PF00002">
    <property type="entry name" value="7tm_2"/>
    <property type="match status" value="1"/>
</dbReference>
<dbReference type="OrthoDB" id="5967113at2759"/>
<feature type="transmembrane region" description="Helical" evidence="9">
    <location>
        <begin position="192"/>
        <end position="211"/>
    </location>
</feature>
<evidence type="ECO:0000256" key="2">
    <source>
        <dbReference type="ARBA" id="ARBA00022692"/>
    </source>
</evidence>
<accession>A0A8J9ZPN8</accession>
<name>A0A8J9ZPN8_BRALA</name>
<keyword evidence="2 9" id="KW-0812">Transmembrane</keyword>
<organism evidence="11 12">
    <name type="scientific">Branchiostoma lanceolatum</name>
    <name type="common">Common lancelet</name>
    <name type="synonym">Amphioxus lanceolatum</name>
    <dbReference type="NCBI Taxonomy" id="7740"/>
    <lineage>
        <taxon>Eukaryota</taxon>
        <taxon>Metazoa</taxon>
        <taxon>Chordata</taxon>
        <taxon>Cephalochordata</taxon>
        <taxon>Leptocardii</taxon>
        <taxon>Amphioxiformes</taxon>
        <taxon>Branchiostomatidae</taxon>
        <taxon>Branchiostoma</taxon>
    </lineage>
</organism>
<dbReference type="Proteomes" id="UP000838412">
    <property type="component" value="Chromosome 3"/>
</dbReference>
<keyword evidence="12" id="KW-1185">Reference proteome</keyword>